<keyword evidence="1" id="KW-0677">Repeat</keyword>
<sequence length="104" mass="11533">MKSSITLIILSLLLHSSPLFGQETGVLYQYETSSGIKWKTFGDGKAQPKYKGEIKNGKPNGFGFQTYKNGNKYFGEHKNGLPNGQGRSIYPDGSMYLGEYKDGK</sequence>
<dbReference type="Gene3D" id="2.20.110.10">
    <property type="entry name" value="Histone H3 K4-specific methyltransferase SET7/9 N-terminal domain"/>
    <property type="match status" value="1"/>
</dbReference>
<feature type="non-terminal residue" evidence="3">
    <location>
        <position position="104"/>
    </location>
</feature>
<keyword evidence="2" id="KW-0732">Signal</keyword>
<dbReference type="PANTHER" id="PTHR23084">
    <property type="entry name" value="PHOSPHATIDYLINOSITOL-4-PHOSPHATE 5-KINASE RELATED"/>
    <property type="match status" value="1"/>
</dbReference>
<proteinExistence type="predicted"/>
<dbReference type="SMART" id="SM00698">
    <property type="entry name" value="MORN"/>
    <property type="match status" value="2"/>
</dbReference>
<evidence type="ECO:0000313" key="3">
    <source>
        <dbReference type="EMBL" id="RTZ79045.1"/>
    </source>
</evidence>
<protein>
    <submittedName>
        <fullName evidence="3">Membrane-binding protein</fullName>
    </submittedName>
</protein>
<dbReference type="Proteomes" id="UP000286801">
    <property type="component" value="Unassembled WGS sequence"/>
</dbReference>
<feature type="signal peptide" evidence="2">
    <location>
        <begin position="1"/>
        <end position="21"/>
    </location>
</feature>
<gene>
    <name evidence="3" type="ORF">DSY97_06220</name>
</gene>
<evidence type="ECO:0000313" key="4">
    <source>
        <dbReference type="Proteomes" id="UP000286801"/>
    </source>
</evidence>
<dbReference type="SUPFAM" id="SSF82185">
    <property type="entry name" value="Histone H3 K4-specific methyltransferase SET7/9 N-terminal domain"/>
    <property type="match status" value="1"/>
</dbReference>
<accession>A0A432G635</accession>
<reference evidence="3 4" key="1">
    <citation type="submission" date="2018-06" db="EMBL/GenBank/DDBJ databases">
        <title>Combined omics and stable isotope probing to characterize newly discovered Mariana Back-Arc vent microbial communities.</title>
        <authorList>
            <person name="Trembath-Reichert E."/>
            <person name="Huber J.A."/>
        </authorList>
    </citation>
    <scope>NUCLEOTIDE SEQUENCE [LARGE SCALE GENOMIC DNA]</scope>
    <source>
        <strain evidence="3">MAG 63_1</strain>
    </source>
</reference>
<dbReference type="Pfam" id="PF02493">
    <property type="entry name" value="MORN"/>
    <property type="match status" value="2"/>
</dbReference>
<name>A0A432G635_9DELT</name>
<dbReference type="AlphaFoldDB" id="A0A432G635"/>
<evidence type="ECO:0000256" key="1">
    <source>
        <dbReference type="ARBA" id="ARBA00022737"/>
    </source>
</evidence>
<evidence type="ECO:0000256" key="2">
    <source>
        <dbReference type="SAM" id="SignalP"/>
    </source>
</evidence>
<dbReference type="InterPro" id="IPR003409">
    <property type="entry name" value="MORN"/>
</dbReference>
<dbReference type="EMBL" id="QNZL01000170">
    <property type="protein sequence ID" value="RTZ79045.1"/>
    <property type="molecule type" value="Genomic_DNA"/>
</dbReference>
<comment type="caution">
    <text evidence="3">The sequence shown here is derived from an EMBL/GenBank/DDBJ whole genome shotgun (WGS) entry which is preliminary data.</text>
</comment>
<dbReference type="PANTHER" id="PTHR23084:SF263">
    <property type="entry name" value="MORN REPEAT-CONTAINING PROTEIN 1"/>
    <property type="match status" value="1"/>
</dbReference>
<organism evidence="3 4">
    <name type="scientific">SAR324 cluster bacterium</name>
    <dbReference type="NCBI Taxonomy" id="2024889"/>
    <lineage>
        <taxon>Bacteria</taxon>
        <taxon>Deltaproteobacteria</taxon>
        <taxon>SAR324 cluster</taxon>
    </lineage>
</organism>
<feature type="chain" id="PRO_5019437784" evidence="2">
    <location>
        <begin position="22"/>
        <end position="104"/>
    </location>
</feature>